<keyword evidence="4" id="KW-1185">Reference proteome</keyword>
<accession>J3MCE6</accession>
<dbReference type="GO" id="GO:0009055">
    <property type="term" value="F:electron transfer activity"/>
    <property type="evidence" value="ECO:0007669"/>
    <property type="project" value="InterPro"/>
</dbReference>
<dbReference type="SUPFAM" id="SSF49503">
    <property type="entry name" value="Cupredoxins"/>
    <property type="match status" value="1"/>
</dbReference>
<dbReference type="PROSITE" id="PS51485">
    <property type="entry name" value="PHYTOCYANIN"/>
    <property type="match status" value="1"/>
</dbReference>
<sequence length="151" mass="16702">MEGRSSAKLVAAAAAVAVAMLVLVPEATRAERFIVGDAARWTWGYNYTDWVIKKGPFFQNDSLVFMYDPPNATVHAHSVYMMRSAAAYQSCNLKAARLVANVMQGAGQGYEFVLKKRKPHYFVCGERGGIHCTMGQMKFIVKPKSSACRDD</sequence>
<dbReference type="KEGG" id="obr:102716878"/>
<dbReference type="GeneID" id="102716878"/>
<proteinExistence type="predicted"/>
<dbReference type="PANTHER" id="PTHR34052:SF1">
    <property type="entry name" value="OS06G0216700 PROTEIN"/>
    <property type="match status" value="1"/>
</dbReference>
<dbReference type="InterPro" id="IPR008972">
    <property type="entry name" value="Cupredoxin"/>
</dbReference>
<evidence type="ECO:0000259" key="2">
    <source>
        <dbReference type="PROSITE" id="PS51485"/>
    </source>
</evidence>
<evidence type="ECO:0000256" key="1">
    <source>
        <dbReference type="SAM" id="SignalP"/>
    </source>
</evidence>
<dbReference type="Proteomes" id="UP000006038">
    <property type="component" value="Chromosome 6"/>
</dbReference>
<dbReference type="HOGENOM" id="CLU_058719_4_2_1"/>
<dbReference type="OrthoDB" id="1839683at2759"/>
<reference evidence="3" key="1">
    <citation type="journal article" date="2013" name="Nat. Commun.">
        <title>Whole-genome sequencing of Oryza brachyantha reveals mechanisms underlying Oryza genome evolution.</title>
        <authorList>
            <person name="Chen J."/>
            <person name="Huang Q."/>
            <person name="Gao D."/>
            <person name="Wang J."/>
            <person name="Lang Y."/>
            <person name="Liu T."/>
            <person name="Li B."/>
            <person name="Bai Z."/>
            <person name="Luis Goicoechea J."/>
            <person name="Liang C."/>
            <person name="Chen C."/>
            <person name="Zhang W."/>
            <person name="Sun S."/>
            <person name="Liao Y."/>
            <person name="Zhang X."/>
            <person name="Yang L."/>
            <person name="Song C."/>
            <person name="Wang M."/>
            <person name="Shi J."/>
            <person name="Liu G."/>
            <person name="Liu J."/>
            <person name="Zhou H."/>
            <person name="Zhou W."/>
            <person name="Yu Q."/>
            <person name="An N."/>
            <person name="Chen Y."/>
            <person name="Cai Q."/>
            <person name="Wang B."/>
            <person name="Liu B."/>
            <person name="Min J."/>
            <person name="Huang Y."/>
            <person name="Wu H."/>
            <person name="Li Z."/>
            <person name="Zhang Y."/>
            <person name="Yin Y."/>
            <person name="Song W."/>
            <person name="Jiang J."/>
            <person name="Jackson S.A."/>
            <person name="Wing R.A."/>
            <person name="Wang J."/>
            <person name="Chen M."/>
        </authorList>
    </citation>
    <scope>NUCLEOTIDE SEQUENCE [LARGE SCALE GENOMIC DNA]</scope>
    <source>
        <strain evidence="3">cv. IRGC 101232</strain>
    </source>
</reference>
<dbReference type="AlphaFoldDB" id="J3MCE6"/>
<protein>
    <recommendedName>
        <fullName evidence="2">Phytocyanin domain-containing protein</fullName>
    </recommendedName>
</protein>
<feature type="signal peptide" evidence="1">
    <location>
        <begin position="1"/>
        <end position="30"/>
    </location>
</feature>
<name>J3MCE6_ORYBR</name>
<dbReference type="EnsemblPlants" id="OB06G16900.1">
    <property type="protein sequence ID" value="OB06G16900.1"/>
    <property type="gene ID" value="OB06G16900"/>
</dbReference>
<keyword evidence="1" id="KW-0732">Signal</keyword>
<dbReference type="Gramene" id="OB06G16900.1">
    <property type="protein sequence ID" value="OB06G16900.1"/>
    <property type="gene ID" value="OB06G16900"/>
</dbReference>
<feature type="domain" description="Phytocyanin" evidence="2">
    <location>
        <begin position="31"/>
        <end position="145"/>
    </location>
</feature>
<evidence type="ECO:0000313" key="4">
    <source>
        <dbReference type="Proteomes" id="UP000006038"/>
    </source>
</evidence>
<dbReference type="PANTHER" id="PTHR34052">
    <property type="entry name" value="GLYCINE-RICH PROTEIN-LIKE"/>
    <property type="match status" value="1"/>
</dbReference>
<dbReference type="STRING" id="4533.J3MCE6"/>
<dbReference type="Pfam" id="PF02298">
    <property type="entry name" value="Cu_bind_like"/>
    <property type="match status" value="1"/>
</dbReference>
<dbReference type="eggNOG" id="ENOG502S16H">
    <property type="taxonomic scope" value="Eukaryota"/>
</dbReference>
<organism evidence="3">
    <name type="scientific">Oryza brachyantha</name>
    <name type="common">malo sina</name>
    <dbReference type="NCBI Taxonomy" id="4533"/>
    <lineage>
        <taxon>Eukaryota</taxon>
        <taxon>Viridiplantae</taxon>
        <taxon>Streptophyta</taxon>
        <taxon>Embryophyta</taxon>
        <taxon>Tracheophyta</taxon>
        <taxon>Spermatophyta</taxon>
        <taxon>Magnoliopsida</taxon>
        <taxon>Liliopsida</taxon>
        <taxon>Poales</taxon>
        <taxon>Poaceae</taxon>
        <taxon>BOP clade</taxon>
        <taxon>Oryzoideae</taxon>
        <taxon>Oryzeae</taxon>
        <taxon>Oryzinae</taxon>
        <taxon>Oryza</taxon>
    </lineage>
</organism>
<dbReference type="OMA" id="NEGLMRF"/>
<dbReference type="InterPro" id="IPR003245">
    <property type="entry name" value="Phytocyanin_dom"/>
</dbReference>
<dbReference type="Gene3D" id="2.60.40.420">
    <property type="entry name" value="Cupredoxins - blue copper proteins"/>
    <property type="match status" value="1"/>
</dbReference>
<reference evidence="3" key="2">
    <citation type="submission" date="2013-04" db="UniProtKB">
        <authorList>
            <consortium name="EnsemblPlants"/>
        </authorList>
    </citation>
    <scope>IDENTIFICATION</scope>
</reference>
<evidence type="ECO:0000313" key="3">
    <source>
        <dbReference type="EnsemblPlants" id="OB06G16900.1"/>
    </source>
</evidence>
<feature type="chain" id="PRO_5003773677" description="Phytocyanin domain-containing protein" evidence="1">
    <location>
        <begin position="31"/>
        <end position="151"/>
    </location>
</feature>